<comment type="catalytic activity">
    <reaction evidence="1">
        <text>N(6)-acetyl-L-lysyl-[histone] + H2O = L-lysyl-[histone] + acetate</text>
        <dbReference type="Rhea" id="RHEA:58196"/>
        <dbReference type="Rhea" id="RHEA-COMP:9845"/>
        <dbReference type="Rhea" id="RHEA-COMP:11338"/>
        <dbReference type="ChEBI" id="CHEBI:15377"/>
        <dbReference type="ChEBI" id="CHEBI:29969"/>
        <dbReference type="ChEBI" id="CHEBI:30089"/>
        <dbReference type="ChEBI" id="CHEBI:61930"/>
        <dbReference type="EC" id="3.5.1.98"/>
    </reaction>
</comment>
<dbReference type="Gene3D" id="3.40.800.20">
    <property type="entry name" value="Histone deacetylase domain"/>
    <property type="match status" value="1"/>
</dbReference>
<dbReference type="STRING" id="70415.A0A5S6Q4S2"/>
<dbReference type="InterPro" id="IPR023801">
    <property type="entry name" value="His_deacetylse_dom"/>
</dbReference>
<dbReference type="AlphaFoldDB" id="A0A5S6Q4S2"/>
<sequence>MNNAVLPAEKKQRTVATPPYLTQREMEPHECKWYTDHVECPARLKMAIRHCENLGLLARMKLTISALRPRRRSLFVSFEKVHKGNCEYCKHGKLKEICDKYDSVYMCRKSYECALLASGAVEEATRAVVGGKCAGAFVLVRPPGHHAVRKEANGLCIFNNVGVAAAYALEHLGVKRVQWNLDDNQRVVVNSEFLL</sequence>
<dbReference type="InterPro" id="IPR023696">
    <property type="entry name" value="Ureohydrolase_dom_sf"/>
</dbReference>
<organism evidence="3 4">
    <name type="scientific">Trichuris muris</name>
    <name type="common">Mouse whipworm</name>
    <dbReference type="NCBI Taxonomy" id="70415"/>
    <lineage>
        <taxon>Eukaryota</taxon>
        <taxon>Metazoa</taxon>
        <taxon>Ecdysozoa</taxon>
        <taxon>Nematoda</taxon>
        <taxon>Enoplea</taxon>
        <taxon>Dorylaimia</taxon>
        <taxon>Trichinellida</taxon>
        <taxon>Trichuridae</taxon>
        <taxon>Trichuris</taxon>
    </lineage>
</organism>
<dbReference type="SUPFAM" id="SSF52768">
    <property type="entry name" value="Arginase/deacetylase"/>
    <property type="match status" value="1"/>
</dbReference>
<dbReference type="Proteomes" id="UP000046395">
    <property type="component" value="Unassembled WGS sequence"/>
</dbReference>
<protein>
    <submittedName>
        <fullName evidence="4">Hist_deacetyl domain-containing protein</fullName>
    </submittedName>
</protein>
<evidence type="ECO:0000313" key="3">
    <source>
        <dbReference type="Proteomes" id="UP000046395"/>
    </source>
</evidence>
<dbReference type="GO" id="GO:0040029">
    <property type="term" value="P:epigenetic regulation of gene expression"/>
    <property type="evidence" value="ECO:0007669"/>
    <property type="project" value="TreeGrafter"/>
</dbReference>
<accession>A0A5S6Q4S2</accession>
<dbReference type="WBParaSite" id="TMUE_0000001957.1">
    <property type="protein sequence ID" value="TMUE_0000001957.1"/>
    <property type="gene ID" value="WBGene00295734"/>
</dbReference>
<dbReference type="PANTHER" id="PTHR10625">
    <property type="entry name" value="HISTONE DEACETYLASE HDAC1-RELATED"/>
    <property type="match status" value="1"/>
</dbReference>
<dbReference type="PANTHER" id="PTHR10625:SF10">
    <property type="entry name" value="HISTONE DEACETYLASE HDAC1"/>
    <property type="match status" value="1"/>
</dbReference>
<evidence type="ECO:0000256" key="1">
    <source>
        <dbReference type="ARBA" id="ARBA00048287"/>
    </source>
</evidence>
<name>A0A5S6Q4S2_TRIMR</name>
<proteinExistence type="predicted"/>
<reference evidence="4" key="1">
    <citation type="submission" date="2019-12" db="UniProtKB">
        <authorList>
            <consortium name="WormBaseParasite"/>
        </authorList>
    </citation>
    <scope>IDENTIFICATION</scope>
</reference>
<evidence type="ECO:0000313" key="4">
    <source>
        <dbReference type="WBParaSite" id="TMUE_0000001957.1"/>
    </source>
</evidence>
<dbReference type="InterPro" id="IPR037138">
    <property type="entry name" value="His_deacetylse_dom_sf"/>
</dbReference>
<dbReference type="GO" id="GO:0141221">
    <property type="term" value="F:histone deacetylase activity, hydrolytic mechanism"/>
    <property type="evidence" value="ECO:0007669"/>
    <property type="project" value="UniProtKB-EC"/>
</dbReference>
<feature type="domain" description="Histone deacetylase" evidence="2">
    <location>
        <begin position="37"/>
        <end position="177"/>
    </location>
</feature>
<dbReference type="Pfam" id="PF00850">
    <property type="entry name" value="Hist_deacetyl"/>
    <property type="match status" value="1"/>
</dbReference>
<keyword evidence="3" id="KW-1185">Reference proteome</keyword>
<evidence type="ECO:0000259" key="2">
    <source>
        <dbReference type="Pfam" id="PF00850"/>
    </source>
</evidence>